<name>X6N2V8_RETFI</name>
<organism evidence="1 2">
    <name type="scientific">Reticulomyxa filosa</name>
    <dbReference type="NCBI Taxonomy" id="46433"/>
    <lineage>
        <taxon>Eukaryota</taxon>
        <taxon>Sar</taxon>
        <taxon>Rhizaria</taxon>
        <taxon>Retaria</taxon>
        <taxon>Foraminifera</taxon>
        <taxon>Monothalamids</taxon>
        <taxon>Reticulomyxidae</taxon>
        <taxon>Reticulomyxa</taxon>
    </lineage>
</organism>
<protein>
    <submittedName>
        <fullName evidence="1">Uncharacterized protein</fullName>
    </submittedName>
</protein>
<accession>X6N2V8</accession>
<dbReference type="EMBL" id="ASPP01012960">
    <property type="protein sequence ID" value="ETO20074.1"/>
    <property type="molecule type" value="Genomic_DNA"/>
</dbReference>
<proteinExistence type="predicted"/>
<dbReference type="Proteomes" id="UP000023152">
    <property type="component" value="Unassembled WGS sequence"/>
</dbReference>
<evidence type="ECO:0000313" key="2">
    <source>
        <dbReference type="Proteomes" id="UP000023152"/>
    </source>
</evidence>
<evidence type="ECO:0000313" key="1">
    <source>
        <dbReference type="EMBL" id="ETO20074.1"/>
    </source>
</evidence>
<dbReference type="AlphaFoldDB" id="X6N2V8"/>
<reference evidence="1 2" key="1">
    <citation type="journal article" date="2013" name="Curr. Biol.">
        <title>The Genome of the Foraminiferan Reticulomyxa filosa.</title>
        <authorList>
            <person name="Glockner G."/>
            <person name="Hulsmann N."/>
            <person name="Schleicher M."/>
            <person name="Noegel A.A."/>
            <person name="Eichinger L."/>
            <person name="Gallinger C."/>
            <person name="Pawlowski J."/>
            <person name="Sierra R."/>
            <person name="Euteneuer U."/>
            <person name="Pillet L."/>
            <person name="Moustafa A."/>
            <person name="Platzer M."/>
            <person name="Groth M."/>
            <person name="Szafranski K."/>
            <person name="Schliwa M."/>
        </authorList>
    </citation>
    <scope>NUCLEOTIDE SEQUENCE [LARGE SCALE GENOMIC DNA]</scope>
</reference>
<comment type="caution">
    <text evidence="1">The sequence shown here is derived from an EMBL/GenBank/DDBJ whole genome shotgun (WGS) entry which is preliminary data.</text>
</comment>
<gene>
    <name evidence="1" type="ORF">RFI_17145</name>
</gene>
<sequence length="139" mass="16977">TYKKKYKYFRKFFVDLVVQLSSLTLLQELLKIECHFSFFNLLFYFPSENNIKRKDVKKGLVPFFNFFNCNVFKLLTNLKELKLNFGKTKQKVLLLTFPYQQQMIFRTLCLKKRSWKRSQRLKQSFYICIHSLFDTKILI</sequence>
<feature type="non-terminal residue" evidence="1">
    <location>
        <position position="1"/>
    </location>
</feature>
<keyword evidence="2" id="KW-1185">Reference proteome</keyword>